<dbReference type="AlphaFoldDB" id="B1WSH7"/>
<dbReference type="InterPro" id="IPR013785">
    <property type="entry name" value="Aldolase_TIM"/>
</dbReference>
<evidence type="ECO:0000313" key="2">
    <source>
        <dbReference type="EMBL" id="ACB53556.1"/>
    </source>
</evidence>
<dbReference type="Proteomes" id="UP000001203">
    <property type="component" value="Chromosome circular"/>
</dbReference>
<protein>
    <submittedName>
        <fullName evidence="2">Transaldolase</fullName>
    </submittedName>
</protein>
<dbReference type="SUPFAM" id="SSF51569">
    <property type="entry name" value="Aldolase"/>
    <property type="match status" value="1"/>
</dbReference>
<dbReference type="eggNOG" id="COG0176">
    <property type="taxonomic scope" value="Bacteria"/>
</dbReference>
<proteinExistence type="predicted"/>
<dbReference type="KEGG" id="cyt:cce_4208"/>
<organism evidence="2 3">
    <name type="scientific">Crocosphaera subtropica (strain ATCC 51142 / BH68)</name>
    <name type="common">Cyanothece sp. (strain ATCC 51142)</name>
    <dbReference type="NCBI Taxonomy" id="43989"/>
    <lineage>
        <taxon>Bacteria</taxon>
        <taxon>Bacillati</taxon>
        <taxon>Cyanobacteriota</taxon>
        <taxon>Cyanophyceae</taxon>
        <taxon>Oscillatoriophycideae</taxon>
        <taxon>Chroococcales</taxon>
        <taxon>Aphanothecaceae</taxon>
        <taxon>Crocosphaera</taxon>
        <taxon>Crocosphaera subtropica</taxon>
    </lineage>
</organism>
<evidence type="ECO:0000313" key="3">
    <source>
        <dbReference type="Proteomes" id="UP000001203"/>
    </source>
</evidence>
<gene>
    <name evidence="2" type="primary">talC</name>
    <name evidence="2" type="ordered locus">cce_4208</name>
</gene>
<dbReference type="STRING" id="43989.cce_4208"/>
<dbReference type="Pfam" id="PF00923">
    <property type="entry name" value="TAL_FSA"/>
    <property type="match status" value="1"/>
</dbReference>
<dbReference type="GO" id="GO:0005975">
    <property type="term" value="P:carbohydrate metabolic process"/>
    <property type="evidence" value="ECO:0007669"/>
    <property type="project" value="InterPro"/>
</dbReference>
<dbReference type="PANTHER" id="PTHR10683:SF40">
    <property type="entry name" value="FRUCTOSE-6-PHOSPHATE ALDOLASE 1-RELATED"/>
    <property type="match status" value="1"/>
</dbReference>
<accession>B1WSH7</accession>
<dbReference type="EMBL" id="CP000806">
    <property type="protein sequence ID" value="ACB53556.1"/>
    <property type="molecule type" value="Genomic_DNA"/>
</dbReference>
<sequence>MRIMIYLDSAIIKDVETAIKYGWVKGITTNPTILAKSNLSPEETLRKLANLSPGELYYQLTATEAETMIAEAQKAYELIGEKTVLKIPATTIGFQVTASLSPKIPCAVTAIYSSAQAAIAKEAGAKYAIAYVNRATRLLGDGLALVNNMAKVLEGSDTEILAASLKSPEEAAAALKAGAHHLTIPLDILTAMTTHELSEKTVIEFNEKGQGIEVK</sequence>
<reference evidence="2 3" key="1">
    <citation type="journal article" date="2008" name="Proc. Natl. Acad. Sci. U.S.A.">
        <title>The genome of Cyanothece 51142, a unicellular diazotrophic cyanobacterium important in the marine nitrogen cycle.</title>
        <authorList>
            <person name="Welsh E.A."/>
            <person name="Liberton M."/>
            <person name="Stoeckel J."/>
            <person name="Loh T."/>
            <person name="Elvitigala T."/>
            <person name="Wang C."/>
            <person name="Wollam A."/>
            <person name="Fulton R.S."/>
            <person name="Clifton S.W."/>
            <person name="Jacobs J.M."/>
            <person name="Aurora R."/>
            <person name="Ghosh B.K."/>
            <person name="Sherman L.A."/>
            <person name="Smith R.D."/>
            <person name="Wilson R.K."/>
            <person name="Pakrasi H.B."/>
        </authorList>
    </citation>
    <scope>NUCLEOTIDE SEQUENCE [LARGE SCALE GENOMIC DNA]</scope>
    <source>
        <strain evidence="3">ATCC 51142 / BH68</strain>
    </source>
</reference>
<dbReference type="HOGENOM" id="CLU_079764_0_0_3"/>
<dbReference type="PANTHER" id="PTHR10683">
    <property type="entry name" value="TRANSALDOLASE"/>
    <property type="match status" value="1"/>
</dbReference>
<dbReference type="InterPro" id="IPR001585">
    <property type="entry name" value="TAL/FSA"/>
</dbReference>
<name>B1WSH7_CROS5</name>
<dbReference type="InterPro" id="IPR018225">
    <property type="entry name" value="Transaldolase_AS"/>
</dbReference>
<keyword evidence="1" id="KW-0704">Schiff base</keyword>
<dbReference type="Gene3D" id="3.20.20.70">
    <property type="entry name" value="Aldolase class I"/>
    <property type="match status" value="1"/>
</dbReference>
<keyword evidence="3" id="KW-1185">Reference proteome</keyword>
<dbReference type="PROSITE" id="PS01054">
    <property type="entry name" value="TRANSALDOLASE_1"/>
    <property type="match status" value="1"/>
</dbReference>
<evidence type="ECO:0000256" key="1">
    <source>
        <dbReference type="ARBA" id="ARBA00023270"/>
    </source>
</evidence>